<evidence type="ECO:0000256" key="5">
    <source>
        <dbReference type="ARBA" id="ARBA00024247"/>
    </source>
</evidence>
<dbReference type="PANTHER" id="PTHR33359">
    <property type="entry name" value="MOLYBDOPTERIN SYNTHASE SULFUR CARRIER SUBUNIT"/>
    <property type="match status" value="1"/>
</dbReference>
<dbReference type="InterPro" id="IPR012675">
    <property type="entry name" value="Beta-grasp_dom_sf"/>
</dbReference>
<reference evidence="13 14" key="1">
    <citation type="journal article" date="2015" name="Int. J. Syst. Evol. Microbiol.">
        <title>Novibacillus thermophilus gen. nov., sp. nov., a Gram-staining-negative and moderately thermophilic member of the family Thermoactinomycetaceae.</title>
        <authorList>
            <person name="Yang G."/>
            <person name="Chen J."/>
            <person name="Zhou S."/>
        </authorList>
    </citation>
    <scope>NUCLEOTIDE SEQUENCE [LARGE SCALE GENOMIC DNA]</scope>
    <source>
        <strain evidence="13 14">SG-1</strain>
    </source>
</reference>
<evidence type="ECO:0000256" key="8">
    <source>
        <dbReference type="ARBA" id="ARBA00075076"/>
    </source>
</evidence>
<protein>
    <recommendedName>
        <fullName evidence="5">Molybdopterin synthase sulfur carrier subunit</fullName>
    </recommendedName>
    <alternativeName>
        <fullName evidence="11">MPT synthase subunit 1</fullName>
    </alternativeName>
    <alternativeName>
        <fullName evidence="8">Molybdenum cofactor biosynthesis protein D</fullName>
    </alternativeName>
    <alternativeName>
        <fullName evidence="10">Molybdopterin-converting factor small subunit</fullName>
    </alternativeName>
    <alternativeName>
        <fullName evidence="9">Molybdopterin-converting factor subunit 1</fullName>
    </alternativeName>
    <alternativeName>
        <fullName evidence="12">Sulfur carrier protein MoaD</fullName>
    </alternativeName>
</protein>
<evidence type="ECO:0000256" key="9">
    <source>
        <dbReference type="ARBA" id="ARBA00076711"/>
    </source>
</evidence>
<dbReference type="Proteomes" id="UP000188603">
    <property type="component" value="Chromosome"/>
</dbReference>
<evidence type="ECO:0000256" key="12">
    <source>
        <dbReference type="ARBA" id="ARBA00078992"/>
    </source>
</evidence>
<dbReference type="CDD" id="cd00754">
    <property type="entry name" value="Ubl_MoaD"/>
    <property type="match status" value="1"/>
</dbReference>
<dbReference type="KEGG" id="ntr:B0W44_13930"/>
<gene>
    <name evidence="13" type="ORF">B0W44_13930</name>
</gene>
<keyword evidence="14" id="KW-1185">Reference proteome</keyword>
<evidence type="ECO:0000313" key="14">
    <source>
        <dbReference type="Proteomes" id="UP000188603"/>
    </source>
</evidence>
<comment type="pathway">
    <text evidence="1">Cofactor biosynthesis; molybdopterin biosynthesis.</text>
</comment>
<evidence type="ECO:0000256" key="3">
    <source>
        <dbReference type="ARBA" id="ARBA00023150"/>
    </source>
</evidence>
<dbReference type="UniPathway" id="UPA00344"/>
<evidence type="ECO:0000256" key="2">
    <source>
        <dbReference type="ARBA" id="ARBA00022741"/>
    </source>
</evidence>
<evidence type="ECO:0000256" key="10">
    <source>
        <dbReference type="ARBA" id="ARBA00077809"/>
    </source>
</evidence>
<evidence type="ECO:0000313" key="13">
    <source>
        <dbReference type="EMBL" id="AQS56688.1"/>
    </source>
</evidence>
<comment type="similarity">
    <text evidence="4">Belongs to the MoaD family.</text>
</comment>
<sequence length="80" mass="8802">MIKVQLFAGLAEEIGARRVELSVPEGTTVQQLKRELARQYPRLTDKLETCMVAVNEEYVDPDENVTSSDTVVLIPPVSGG</sequence>
<organism evidence="13 14">
    <name type="scientific">Novibacillus thermophilus</name>
    <dbReference type="NCBI Taxonomy" id="1471761"/>
    <lineage>
        <taxon>Bacteria</taxon>
        <taxon>Bacillati</taxon>
        <taxon>Bacillota</taxon>
        <taxon>Bacilli</taxon>
        <taxon>Bacillales</taxon>
        <taxon>Thermoactinomycetaceae</taxon>
        <taxon>Novibacillus</taxon>
    </lineage>
</organism>
<dbReference type="InterPro" id="IPR003749">
    <property type="entry name" value="ThiS/MoaD-like"/>
</dbReference>
<dbReference type="PANTHER" id="PTHR33359:SF1">
    <property type="entry name" value="MOLYBDOPTERIN SYNTHASE SULFUR CARRIER SUBUNIT"/>
    <property type="match status" value="1"/>
</dbReference>
<keyword evidence="3" id="KW-0501">Molybdenum cofactor biosynthesis</keyword>
<dbReference type="EMBL" id="CP019699">
    <property type="protein sequence ID" value="AQS56688.1"/>
    <property type="molecule type" value="Genomic_DNA"/>
</dbReference>
<dbReference type="GO" id="GO:0006777">
    <property type="term" value="P:Mo-molybdopterin cofactor biosynthetic process"/>
    <property type="evidence" value="ECO:0007669"/>
    <property type="project" value="UniProtKB-KW"/>
</dbReference>
<evidence type="ECO:0000256" key="7">
    <source>
        <dbReference type="ARBA" id="ARBA00063099"/>
    </source>
</evidence>
<keyword evidence="2" id="KW-0547">Nucleotide-binding</keyword>
<dbReference type="OrthoDB" id="9801945at2"/>
<name>A0A1U9K9I3_9BACL</name>
<evidence type="ECO:0000256" key="4">
    <source>
        <dbReference type="ARBA" id="ARBA00024200"/>
    </source>
</evidence>
<dbReference type="InterPro" id="IPR044672">
    <property type="entry name" value="MOCS2A"/>
</dbReference>
<dbReference type="Pfam" id="PF02597">
    <property type="entry name" value="ThiS"/>
    <property type="match status" value="1"/>
</dbReference>
<comment type="function">
    <text evidence="6">Involved in sulfur transfer in the conversion of molybdopterin precursor Z to molybdopterin.</text>
</comment>
<dbReference type="AlphaFoldDB" id="A0A1U9K9I3"/>
<evidence type="ECO:0000256" key="11">
    <source>
        <dbReference type="ARBA" id="ARBA00078020"/>
    </source>
</evidence>
<dbReference type="NCBIfam" id="TIGR01682">
    <property type="entry name" value="moaD"/>
    <property type="match status" value="1"/>
</dbReference>
<accession>A0A1U9K9I3</accession>
<dbReference type="RefSeq" id="WP_077720550.1">
    <property type="nucleotide sequence ID" value="NZ_CP019699.1"/>
</dbReference>
<proteinExistence type="inferred from homology"/>
<dbReference type="GO" id="GO:1990133">
    <property type="term" value="C:molybdopterin adenylyltransferase complex"/>
    <property type="evidence" value="ECO:0007669"/>
    <property type="project" value="TreeGrafter"/>
</dbReference>
<evidence type="ECO:0000256" key="1">
    <source>
        <dbReference type="ARBA" id="ARBA00005046"/>
    </source>
</evidence>
<dbReference type="GO" id="GO:0000166">
    <property type="term" value="F:nucleotide binding"/>
    <property type="evidence" value="ECO:0007669"/>
    <property type="project" value="UniProtKB-KW"/>
</dbReference>
<comment type="subunit">
    <text evidence="7">Heterotetramer of 2 MoaD subunits and 2 MoaE subunits. Forms a stable heterotetrameric complex of 2 MoaD and 2 MoeB during adenylation of MoaD by MoeB. During catalysis MoaD shuttles between the two heterotetrameric complexes.</text>
</comment>
<dbReference type="FunFam" id="3.10.20.30:FF:000010">
    <property type="entry name" value="Molybdopterin synthase sulfur carrier subunit"/>
    <property type="match status" value="1"/>
</dbReference>
<dbReference type="InterPro" id="IPR016155">
    <property type="entry name" value="Mopterin_synth/thiamin_S_b"/>
</dbReference>
<evidence type="ECO:0000256" key="6">
    <source>
        <dbReference type="ARBA" id="ARBA00054425"/>
    </source>
</evidence>
<dbReference type="STRING" id="1471761.B0W44_13930"/>
<dbReference type="SUPFAM" id="SSF54285">
    <property type="entry name" value="MoaD/ThiS"/>
    <property type="match status" value="1"/>
</dbReference>
<dbReference type="Gene3D" id="3.10.20.30">
    <property type="match status" value="1"/>
</dbReference>